<dbReference type="InterPro" id="IPR015422">
    <property type="entry name" value="PyrdxlP-dep_Trfase_small"/>
</dbReference>
<comment type="caution">
    <text evidence="1">The sequence shown here is derived from an EMBL/GenBank/DDBJ whole genome shotgun (WGS) entry which is preliminary data.</text>
</comment>
<name>A0AAD8MV02_9APIA</name>
<dbReference type="InterPro" id="IPR015424">
    <property type="entry name" value="PyrdxlP-dep_Trfase"/>
</dbReference>
<dbReference type="EMBL" id="JAUIZM010000005">
    <property type="protein sequence ID" value="KAK1384918.1"/>
    <property type="molecule type" value="Genomic_DNA"/>
</dbReference>
<gene>
    <name evidence="1" type="ORF">POM88_022653</name>
</gene>
<dbReference type="Gene3D" id="3.40.640.10">
    <property type="entry name" value="Type I PLP-dependent aspartate aminotransferase-like (Major domain)"/>
    <property type="match status" value="1"/>
</dbReference>
<organism evidence="1 2">
    <name type="scientific">Heracleum sosnowskyi</name>
    <dbReference type="NCBI Taxonomy" id="360622"/>
    <lineage>
        <taxon>Eukaryota</taxon>
        <taxon>Viridiplantae</taxon>
        <taxon>Streptophyta</taxon>
        <taxon>Embryophyta</taxon>
        <taxon>Tracheophyta</taxon>
        <taxon>Spermatophyta</taxon>
        <taxon>Magnoliopsida</taxon>
        <taxon>eudicotyledons</taxon>
        <taxon>Gunneridae</taxon>
        <taxon>Pentapetalae</taxon>
        <taxon>asterids</taxon>
        <taxon>campanulids</taxon>
        <taxon>Apiales</taxon>
        <taxon>Apiaceae</taxon>
        <taxon>Apioideae</taxon>
        <taxon>apioid superclade</taxon>
        <taxon>Tordylieae</taxon>
        <taxon>Tordyliinae</taxon>
        <taxon>Heracleum</taxon>
    </lineage>
</organism>
<protein>
    <submittedName>
        <fullName evidence="1">Molybdenum cofactor sulfurase</fullName>
    </submittedName>
</protein>
<dbReference type="SUPFAM" id="SSF53383">
    <property type="entry name" value="PLP-dependent transferases"/>
    <property type="match status" value="1"/>
</dbReference>
<dbReference type="PANTHER" id="PTHR14237:SF64">
    <property type="entry name" value="MOLYBDENUM COFACTOR SULFURASE-LIKE PROTEIN"/>
    <property type="match status" value="1"/>
</dbReference>
<dbReference type="PANTHER" id="PTHR14237">
    <property type="entry name" value="MOLYBDOPTERIN COFACTOR SULFURASE MOSC"/>
    <property type="match status" value="1"/>
</dbReference>
<proteinExistence type="predicted"/>
<evidence type="ECO:0000313" key="1">
    <source>
        <dbReference type="EMBL" id="KAK1384918.1"/>
    </source>
</evidence>
<accession>A0AAD8MV02</accession>
<sequence>MCRERTEEKMQPHCTGEACVCFKGCCLGPLPALTEPRISASSYRTSSRHEFAASTASSLYPNTEFTNHEAIPSQKESLSNFNKAYPLYLETSKADQIRVKEYSHISQSSHVCLDYVGHGLFSYEQQQNHYGEVSIASTSLPPSSPTQHSNASFFDILNKSGDLYSQIMYGGQESDFDSLIRKRIMSFMNISEDEYSMVFTANQLSAFKLLAGSYPFQSGTDLLTVYDYDNEAVEAMIDCSKKKGGQVMSAEFSWPKMRIQSTRLTKMIMTKRKNKKRGLFVFPLQSKMTGSRYSYLWMNMAQENGWHVFLDASALGAKEMETLGLSFFNPDFLFCSFYKIFGEDPSGFGCLFVKKSSAPVLNNSTSTGIGIVRLLPSARPCQFLEKLSNADKQPSTSKIKEDTLALPSSLSSSMSFQKNEETFKLQETKEAEDRQKQQSVSEIVELCEIIEQDKPLNTDKSLNNEDGGTVSSEMEFRGLDHADSLGLILISCRARYLVNWLVNALMSLKHPHSENGLPLVTIYGPKIRFDRGPAVAFNIFDWKGEKVDPALVQKLADRNNISLSCGFLKNIYFSDMQDDEKTLLERKNTEHKRPRNKKDRGELGISVITASLGFLSNFEDVYRLWAFASKFLDADFVEKEKWRYMALNQTTVEV</sequence>
<reference evidence="1" key="1">
    <citation type="submission" date="2023-02" db="EMBL/GenBank/DDBJ databases">
        <title>Genome of toxic invasive species Heracleum sosnowskyi carries increased number of genes despite the absence of recent whole-genome duplications.</title>
        <authorList>
            <person name="Schelkunov M."/>
            <person name="Shtratnikova V."/>
            <person name="Makarenko M."/>
            <person name="Klepikova A."/>
            <person name="Omelchenko D."/>
            <person name="Novikova G."/>
            <person name="Obukhova E."/>
            <person name="Bogdanov V."/>
            <person name="Penin A."/>
            <person name="Logacheva M."/>
        </authorList>
    </citation>
    <scope>NUCLEOTIDE SEQUENCE</scope>
    <source>
        <strain evidence="1">Hsosn_3</strain>
        <tissue evidence="1">Leaf</tissue>
    </source>
</reference>
<dbReference type="InterPro" id="IPR015421">
    <property type="entry name" value="PyrdxlP-dep_Trfase_major"/>
</dbReference>
<dbReference type="AlphaFoldDB" id="A0AAD8MV02"/>
<reference evidence="1" key="2">
    <citation type="submission" date="2023-05" db="EMBL/GenBank/DDBJ databases">
        <authorList>
            <person name="Schelkunov M.I."/>
        </authorList>
    </citation>
    <scope>NUCLEOTIDE SEQUENCE</scope>
    <source>
        <strain evidence="1">Hsosn_3</strain>
        <tissue evidence="1">Leaf</tissue>
    </source>
</reference>
<keyword evidence="2" id="KW-1185">Reference proteome</keyword>
<dbReference type="Gene3D" id="3.90.1150.10">
    <property type="entry name" value="Aspartate Aminotransferase, domain 1"/>
    <property type="match status" value="1"/>
</dbReference>
<evidence type="ECO:0000313" key="2">
    <source>
        <dbReference type="Proteomes" id="UP001237642"/>
    </source>
</evidence>
<dbReference type="Proteomes" id="UP001237642">
    <property type="component" value="Unassembled WGS sequence"/>
</dbReference>